<reference evidence="2" key="1">
    <citation type="journal article" date="2019" name="Int. J. Syst. Evol. Microbiol.">
        <title>The Global Catalogue of Microorganisms (GCM) 10K type strain sequencing project: providing services to taxonomists for standard genome sequencing and annotation.</title>
        <authorList>
            <consortium name="The Broad Institute Genomics Platform"/>
            <consortium name="The Broad Institute Genome Sequencing Center for Infectious Disease"/>
            <person name="Wu L."/>
            <person name="Ma J."/>
        </authorList>
    </citation>
    <scope>NUCLEOTIDE SEQUENCE [LARGE SCALE GENOMIC DNA]</scope>
    <source>
        <strain evidence="2">JCM 18302</strain>
    </source>
</reference>
<gene>
    <name evidence="1" type="ORF">GCM10023320_78950</name>
</gene>
<dbReference type="Proteomes" id="UP001500804">
    <property type="component" value="Unassembled WGS sequence"/>
</dbReference>
<evidence type="ECO:0000313" key="1">
    <source>
        <dbReference type="EMBL" id="GAA5140821.1"/>
    </source>
</evidence>
<sequence>MPSELHLRPERLRDHARSASGLADELFAALRGAPVGFDAERLQGAVRAAVSELAELAAALHGAAAAGSAADAEVSATITRLRDVLERP</sequence>
<protein>
    <recommendedName>
        <fullName evidence="3">HPt domain-containing protein</fullName>
    </recommendedName>
</protein>
<organism evidence="1 2">
    <name type="scientific">Pseudonocardia adelaidensis</name>
    <dbReference type="NCBI Taxonomy" id="648754"/>
    <lineage>
        <taxon>Bacteria</taxon>
        <taxon>Bacillati</taxon>
        <taxon>Actinomycetota</taxon>
        <taxon>Actinomycetes</taxon>
        <taxon>Pseudonocardiales</taxon>
        <taxon>Pseudonocardiaceae</taxon>
        <taxon>Pseudonocardia</taxon>
    </lineage>
</organism>
<keyword evidence="2" id="KW-1185">Reference proteome</keyword>
<proteinExistence type="predicted"/>
<evidence type="ECO:0008006" key="3">
    <source>
        <dbReference type="Google" id="ProtNLM"/>
    </source>
</evidence>
<evidence type="ECO:0000313" key="2">
    <source>
        <dbReference type="Proteomes" id="UP001500804"/>
    </source>
</evidence>
<dbReference type="EMBL" id="BAABJO010000049">
    <property type="protein sequence ID" value="GAA5140821.1"/>
    <property type="molecule type" value="Genomic_DNA"/>
</dbReference>
<accession>A0ABP9P545</accession>
<dbReference type="RefSeq" id="WP_345612728.1">
    <property type="nucleotide sequence ID" value="NZ_BAABJO010000049.1"/>
</dbReference>
<comment type="caution">
    <text evidence="1">The sequence shown here is derived from an EMBL/GenBank/DDBJ whole genome shotgun (WGS) entry which is preliminary data.</text>
</comment>
<name>A0ABP9P545_9PSEU</name>